<dbReference type="Gene3D" id="3.90.226.10">
    <property type="entry name" value="2-enoyl-CoA Hydratase, Chain A, domain 1"/>
    <property type="match status" value="1"/>
</dbReference>
<evidence type="ECO:0000256" key="5">
    <source>
        <dbReference type="SAM" id="Phobius"/>
    </source>
</evidence>
<dbReference type="Gene3D" id="2.40.50.140">
    <property type="entry name" value="Nucleic acid-binding proteins"/>
    <property type="match status" value="1"/>
</dbReference>
<protein>
    <submittedName>
        <fullName evidence="9">Serine protease</fullName>
    </submittedName>
</protein>
<dbReference type="CDD" id="cd07021">
    <property type="entry name" value="Clp_protease_NfeD_like"/>
    <property type="match status" value="1"/>
</dbReference>
<dbReference type="EMBL" id="LVJH01000070">
    <property type="protein sequence ID" value="OAB33958.1"/>
    <property type="molecule type" value="Genomic_DNA"/>
</dbReference>
<comment type="subcellular location">
    <subcellularLocation>
        <location evidence="1">Membrane</location>
        <topology evidence="1">Multi-pass membrane protein</topology>
    </subcellularLocation>
</comment>
<dbReference type="Proteomes" id="UP000076967">
    <property type="component" value="Unassembled WGS sequence"/>
</dbReference>
<reference evidence="9 10" key="1">
    <citation type="submission" date="2016-03" db="EMBL/GenBank/DDBJ databases">
        <title>Draft genome sequence of Paenibacillus glacialis DSM 22343.</title>
        <authorList>
            <person name="Shin S.-K."/>
            <person name="Yi H."/>
        </authorList>
    </citation>
    <scope>NUCLEOTIDE SEQUENCE [LARGE SCALE GENOMIC DNA]</scope>
    <source>
        <strain evidence="9 10">DSM 22343</strain>
    </source>
</reference>
<evidence type="ECO:0000313" key="10">
    <source>
        <dbReference type="Proteomes" id="UP000076967"/>
    </source>
</evidence>
<feature type="domain" description="NfeD integral membrane" evidence="7">
    <location>
        <begin position="256"/>
        <end position="369"/>
    </location>
</feature>
<feature type="transmembrane region" description="Helical" evidence="5">
    <location>
        <begin position="281"/>
        <end position="300"/>
    </location>
</feature>
<feature type="transmembrane region" description="Helical" evidence="5">
    <location>
        <begin position="306"/>
        <end position="322"/>
    </location>
</feature>
<dbReference type="InterPro" id="IPR056738">
    <property type="entry name" value="NfeD1b_N"/>
</dbReference>
<dbReference type="InterPro" id="IPR002810">
    <property type="entry name" value="NfeD-like_C"/>
</dbReference>
<dbReference type="RefSeq" id="WP_068537702.1">
    <property type="nucleotide sequence ID" value="NZ_LVJH01000070.1"/>
</dbReference>
<feature type="transmembrane region" description="Helical" evidence="5">
    <location>
        <begin position="351"/>
        <end position="372"/>
    </location>
</feature>
<evidence type="ECO:0000256" key="1">
    <source>
        <dbReference type="ARBA" id="ARBA00004141"/>
    </source>
</evidence>
<dbReference type="Pfam" id="PF24961">
    <property type="entry name" value="NfeD_membrane"/>
    <property type="match status" value="1"/>
</dbReference>
<sequence length="458" mass="49083">MTNIKKKCSFFVLSLLVMLLILPVLGNTEKAFATSVSPTESKSGTVYVIPVDQDIERGLQKFMERGFKEAKEMNASLIVLEINTPGGRIDTAHNIVDIIRSSEIPTVAYIRGDAASAGSYIALNADKIAMAPGSMIGAAALVDGITGNPIEDPKLVSYWKSLMSSAAEVSKRNPKIAQGMTDVNMVVEMPEIKDTKKKGEIISLTSEQAMKVGYADTIAETTDEVVNWMGYSTDDMFRVEQSGAEKLSEFLTNRIVMTLLLFMGIAGVIIELIVPGFGVPGILGVIGFALYFFGNSVAGFAGSETWILFIIGIVMMILELFVPSFGILGLLGSASLIVGVVRAAYSTSHVALSLGIASVSALAVIIIVAVVFKKRGIWNRFILNDTLTTEKGFIPSASKEDLLGKNGVSVTPLRPAGTVLIDGERYDVVTDGEFIGNNMTIHVVKVEGSRIVVKPIVD</sequence>
<evidence type="ECO:0000259" key="7">
    <source>
        <dbReference type="Pfam" id="PF24961"/>
    </source>
</evidence>
<dbReference type="GO" id="GO:0008233">
    <property type="term" value="F:peptidase activity"/>
    <property type="evidence" value="ECO:0007669"/>
    <property type="project" value="UniProtKB-KW"/>
</dbReference>
<feature type="domain" description="NfeD1b N-terminal" evidence="8">
    <location>
        <begin position="45"/>
        <end position="233"/>
    </location>
</feature>
<dbReference type="InterPro" id="IPR012340">
    <property type="entry name" value="NA-bd_OB-fold"/>
</dbReference>
<evidence type="ECO:0000313" key="9">
    <source>
        <dbReference type="EMBL" id="OAB33958.1"/>
    </source>
</evidence>
<evidence type="ECO:0000256" key="3">
    <source>
        <dbReference type="ARBA" id="ARBA00022989"/>
    </source>
</evidence>
<keyword evidence="2 5" id="KW-0812">Transmembrane</keyword>
<dbReference type="Pfam" id="PF01957">
    <property type="entry name" value="NfeD"/>
    <property type="match status" value="1"/>
</dbReference>
<dbReference type="STRING" id="494026.PGLA_23935"/>
<evidence type="ECO:0000259" key="8">
    <source>
        <dbReference type="Pfam" id="PF25145"/>
    </source>
</evidence>
<keyword evidence="4 5" id="KW-0472">Membrane</keyword>
<dbReference type="AlphaFoldDB" id="A0A168D842"/>
<evidence type="ECO:0000256" key="2">
    <source>
        <dbReference type="ARBA" id="ARBA00022692"/>
    </source>
</evidence>
<dbReference type="GO" id="GO:0005886">
    <property type="term" value="C:plasma membrane"/>
    <property type="evidence" value="ECO:0007669"/>
    <property type="project" value="TreeGrafter"/>
</dbReference>
<organism evidence="9 10">
    <name type="scientific">Paenibacillus glacialis</name>
    <dbReference type="NCBI Taxonomy" id="494026"/>
    <lineage>
        <taxon>Bacteria</taxon>
        <taxon>Bacillati</taxon>
        <taxon>Bacillota</taxon>
        <taxon>Bacilli</taxon>
        <taxon>Bacillales</taxon>
        <taxon>Paenibacillaceae</taxon>
        <taxon>Paenibacillus</taxon>
    </lineage>
</organism>
<keyword evidence="3 5" id="KW-1133">Transmembrane helix</keyword>
<keyword evidence="9" id="KW-0645">Protease</keyword>
<dbReference type="PANTHER" id="PTHR33507">
    <property type="entry name" value="INNER MEMBRANE PROTEIN YBBJ"/>
    <property type="match status" value="1"/>
</dbReference>
<accession>A0A168D842</accession>
<feature type="transmembrane region" description="Helical" evidence="5">
    <location>
        <begin position="255"/>
        <end position="274"/>
    </location>
</feature>
<dbReference type="Pfam" id="PF25145">
    <property type="entry name" value="NfeD1b_N"/>
    <property type="match status" value="1"/>
</dbReference>
<dbReference type="InterPro" id="IPR052165">
    <property type="entry name" value="Membrane_assoc_protease"/>
</dbReference>
<dbReference type="GO" id="GO:0006508">
    <property type="term" value="P:proteolysis"/>
    <property type="evidence" value="ECO:0007669"/>
    <property type="project" value="UniProtKB-KW"/>
</dbReference>
<evidence type="ECO:0000256" key="4">
    <source>
        <dbReference type="ARBA" id="ARBA00023136"/>
    </source>
</evidence>
<dbReference type="InterPro" id="IPR029045">
    <property type="entry name" value="ClpP/crotonase-like_dom_sf"/>
</dbReference>
<dbReference type="InterPro" id="IPR056739">
    <property type="entry name" value="NfeD_membrane"/>
</dbReference>
<evidence type="ECO:0000259" key="6">
    <source>
        <dbReference type="Pfam" id="PF01957"/>
    </source>
</evidence>
<dbReference type="PANTHER" id="PTHR33507:SF3">
    <property type="entry name" value="INNER MEMBRANE PROTEIN YBBJ"/>
    <property type="match status" value="1"/>
</dbReference>
<keyword evidence="10" id="KW-1185">Reference proteome</keyword>
<proteinExistence type="predicted"/>
<keyword evidence="9" id="KW-0378">Hydrolase</keyword>
<name>A0A168D842_9BACL</name>
<comment type="caution">
    <text evidence="9">The sequence shown here is derived from an EMBL/GenBank/DDBJ whole genome shotgun (WGS) entry which is preliminary data.</text>
</comment>
<feature type="domain" description="NfeD-like C-terminal" evidence="6">
    <location>
        <begin position="400"/>
        <end position="455"/>
    </location>
</feature>
<dbReference type="SUPFAM" id="SSF141322">
    <property type="entry name" value="NfeD domain-like"/>
    <property type="match status" value="1"/>
</dbReference>
<gene>
    <name evidence="9" type="ORF">PGLA_23935</name>
</gene>
<dbReference type="SUPFAM" id="SSF52096">
    <property type="entry name" value="ClpP/crotonase"/>
    <property type="match status" value="1"/>
</dbReference>